<dbReference type="Proteomes" id="UP000747074">
    <property type="component" value="Unassembled WGS sequence"/>
</dbReference>
<evidence type="ECO:0000313" key="4">
    <source>
        <dbReference type="EMBL" id="RGV14324.1"/>
    </source>
</evidence>
<dbReference type="Proteomes" id="UP001197958">
    <property type="component" value="Unassembled WGS sequence"/>
</dbReference>
<dbReference type="EMBL" id="DYVL01000090">
    <property type="protein sequence ID" value="HJG11602.1"/>
    <property type="molecule type" value="Genomic_DNA"/>
</dbReference>
<evidence type="ECO:0000313" key="2">
    <source>
        <dbReference type="EMBL" id="HJG11602.1"/>
    </source>
</evidence>
<evidence type="ECO:0000313" key="5">
    <source>
        <dbReference type="Proteomes" id="UP000283369"/>
    </source>
</evidence>
<organism evidence="4 5">
    <name type="scientific">Bacteroides xylanisolvens</name>
    <dbReference type="NCBI Taxonomy" id="371601"/>
    <lineage>
        <taxon>Bacteria</taxon>
        <taxon>Pseudomonadati</taxon>
        <taxon>Bacteroidota</taxon>
        <taxon>Bacteroidia</taxon>
        <taxon>Bacteroidales</taxon>
        <taxon>Bacteroidaceae</taxon>
        <taxon>Bacteroides</taxon>
    </lineage>
</organism>
<keyword evidence="1" id="KW-1133">Transmembrane helix</keyword>
<evidence type="ECO:0000256" key="1">
    <source>
        <dbReference type="SAM" id="Phobius"/>
    </source>
</evidence>
<keyword evidence="1" id="KW-0812">Transmembrane</keyword>
<protein>
    <submittedName>
        <fullName evidence="4">Uncharacterized protein</fullName>
    </submittedName>
</protein>
<reference evidence="4 5" key="1">
    <citation type="submission" date="2018-08" db="EMBL/GenBank/DDBJ databases">
        <title>A genome reference for cultivated species of the human gut microbiota.</title>
        <authorList>
            <person name="Zou Y."/>
            <person name="Xue W."/>
            <person name="Luo G."/>
        </authorList>
    </citation>
    <scope>NUCLEOTIDE SEQUENCE [LARGE SCALE GENOMIC DNA]</scope>
    <source>
        <strain evidence="4 5">AF14-7</strain>
    </source>
</reference>
<dbReference type="RefSeq" id="WP_008022415.1">
    <property type="nucleotide sequence ID" value="NZ_CAKOCS010000016.1"/>
</dbReference>
<keyword evidence="1" id="KW-0472">Membrane</keyword>
<name>A0A174IPH8_9BACE</name>
<gene>
    <name evidence="4" type="ORF">DWW25_12190</name>
    <name evidence="2" type="ORF">K8V07_06710</name>
    <name evidence="3" type="ORF">LDZ35_03275</name>
</gene>
<sequence>MEGLIQFTGIVIIAFGILQIILFFKVWGMTNNVKRIWKKIDNKDFLSDACVSYIKGNLEETERLANEAFLQEVALLSKSSESYEDWIDNYIKIKEKYTRIFKKIDKPAPDFNKYEEPKMYLL</sequence>
<comment type="caution">
    <text evidence="4">The sequence shown here is derived from an EMBL/GenBank/DDBJ whole genome shotgun (WGS) entry which is preliminary data.</text>
</comment>
<evidence type="ECO:0000313" key="3">
    <source>
        <dbReference type="EMBL" id="MCA4522235.1"/>
    </source>
</evidence>
<dbReference type="AlphaFoldDB" id="A0A174IPH8"/>
<proteinExistence type="predicted"/>
<accession>A0A174IPH8</accession>
<dbReference type="EMBL" id="JAIWWW010000006">
    <property type="protein sequence ID" value="MCA4522235.1"/>
    <property type="molecule type" value="Genomic_DNA"/>
</dbReference>
<dbReference type="Proteomes" id="UP000283369">
    <property type="component" value="Unassembled WGS sequence"/>
</dbReference>
<reference evidence="3" key="4">
    <citation type="submission" date="2023-08" db="EMBL/GenBank/DDBJ databases">
        <title>Mucin Metabolism Genes Underlie the Key Renovations of Bacteroides xylanisolvens Genomes in Captive Great Apes.</title>
        <authorList>
            <person name="Nishida A.H."/>
        </authorList>
    </citation>
    <scope>NUCLEOTIDE SEQUENCE</scope>
    <source>
        <strain evidence="3">P19.10B</strain>
    </source>
</reference>
<feature type="transmembrane region" description="Helical" evidence="1">
    <location>
        <begin position="6"/>
        <end position="28"/>
    </location>
</feature>
<dbReference type="EMBL" id="QRYV01000026">
    <property type="protein sequence ID" value="RGV14324.1"/>
    <property type="molecule type" value="Genomic_DNA"/>
</dbReference>
<reference evidence="2" key="2">
    <citation type="journal article" date="2021" name="PeerJ">
        <title>Extensive microbial diversity within the chicken gut microbiome revealed by metagenomics and culture.</title>
        <authorList>
            <person name="Gilroy R."/>
            <person name="Ravi A."/>
            <person name="Getino M."/>
            <person name="Pursley I."/>
            <person name="Horton D.L."/>
            <person name="Alikhan N.F."/>
            <person name="Baker D."/>
            <person name="Gharbi K."/>
            <person name="Hall N."/>
            <person name="Watson M."/>
            <person name="Adriaenssens E.M."/>
            <person name="Foster-Nyarko E."/>
            <person name="Jarju S."/>
            <person name="Secka A."/>
            <person name="Antonio M."/>
            <person name="Oren A."/>
            <person name="Chaudhuri R.R."/>
            <person name="La Ragione R."/>
            <person name="Hildebrand F."/>
            <person name="Pallen M.J."/>
        </authorList>
    </citation>
    <scope>NUCLEOTIDE SEQUENCE</scope>
    <source>
        <strain evidence="2">CHK154-13316</strain>
    </source>
</reference>
<reference evidence="2" key="3">
    <citation type="submission" date="2021-09" db="EMBL/GenBank/DDBJ databases">
        <authorList>
            <person name="Gilroy R."/>
        </authorList>
    </citation>
    <scope>NUCLEOTIDE SEQUENCE</scope>
    <source>
        <strain evidence="2">CHK154-13316</strain>
    </source>
</reference>